<dbReference type="Proteomes" id="UP001431131">
    <property type="component" value="Unassembled WGS sequence"/>
</dbReference>
<feature type="transmembrane region" description="Helical" evidence="1">
    <location>
        <begin position="171"/>
        <end position="188"/>
    </location>
</feature>
<keyword evidence="3" id="KW-1185">Reference proteome</keyword>
<reference evidence="2" key="1">
    <citation type="submission" date="2022-02" db="EMBL/GenBank/DDBJ databases">
        <title>Fredinandcohnia quinoae sp. nov. isolated from Chenopodium quinoa seeds.</title>
        <authorList>
            <person name="Saati-Santamaria Z."/>
            <person name="Flores-Felix J.D."/>
            <person name="Igual J.M."/>
            <person name="Velazquez E."/>
            <person name="Garcia-Fraile P."/>
            <person name="Martinez-Molina E."/>
        </authorList>
    </citation>
    <scope>NUCLEOTIDE SEQUENCE</scope>
    <source>
        <strain evidence="2">SECRCQ15</strain>
    </source>
</reference>
<keyword evidence="1" id="KW-0472">Membrane</keyword>
<feature type="transmembrane region" description="Helical" evidence="1">
    <location>
        <begin position="99"/>
        <end position="118"/>
    </location>
</feature>
<evidence type="ECO:0000256" key="1">
    <source>
        <dbReference type="SAM" id="Phobius"/>
    </source>
</evidence>
<keyword evidence="1" id="KW-0812">Transmembrane</keyword>
<organism evidence="2 3">
    <name type="scientific">Fredinandcohnia quinoae</name>
    <dbReference type="NCBI Taxonomy" id="2918902"/>
    <lineage>
        <taxon>Bacteria</taxon>
        <taxon>Bacillati</taxon>
        <taxon>Bacillota</taxon>
        <taxon>Bacilli</taxon>
        <taxon>Bacillales</taxon>
        <taxon>Bacillaceae</taxon>
        <taxon>Fredinandcohnia</taxon>
    </lineage>
</organism>
<protein>
    <recommendedName>
        <fullName evidence="4">Phospholipid phosphatase</fullName>
    </recommendedName>
</protein>
<feature type="transmembrane region" description="Helical" evidence="1">
    <location>
        <begin position="194"/>
        <end position="212"/>
    </location>
</feature>
<accession>A0AAW5DV63</accession>
<feature type="transmembrane region" description="Helical" evidence="1">
    <location>
        <begin position="36"/>
        <end position="56"/>
    </location>
</feature>
<feature type="transmembrane region" description="Helical" evidence="1">
    <location>
        <begin position="68"/>
        <end position="87"/>
    </location>
</feature>
<gene>
    <name evidence="2" type="ORF">MJG50_04230</name>
</gene>
<dbReference type="AlphaFoldDB" id="A0AAW5DV63"/>
<dbReference type="RefSeq" id="WP_240253004.1">
    <property type="nucleotide sequence ID" value="NZ_JAKTTI010000003.1"/>
</dbReference>
<name>A0AAW5DV63_9BACI</name>
<evidence type="ECO:0008006" key="4">
    <source>
        <dbReference type="Google" id="ProtNLM"/>
    </source>
</evidence>
<proteinExistence type="predicted"/>
<evidence type="ECO:0000313" key="2">
    <source>
        <dbReference type="EMBL" id="MCH1624525.1"/>
    </source>
</evidence>
<feature type="transmembrane region" description="Helical" evidence="1">
    <location>
        <begin position="145"/>
        <end position="164"/>
    </location>
</feature>
<dbReference type="EMBL" id="JAKTTI010000003">
    <property type="protein sequence ID" value="MCH1624525.1"/>
    <property type="molecule type" value="Genomic_DNA"/>
</dbReference>
<comment type="caution">
    <text evidence="2">The sequence shown here is derived from an EMBL/GenBank/DDBJ whole genome shotgun (WGS) entry which is preliminary data.</text>
</comment>
<keyword evidence="1" id="KW-1133">Transmembrane helix</keyword>
<feature type="transmembrane region" description="Helical" evidence="1">
    <location>
        <begin position="6"/>
        <end position="24"/>
    </location>
</feature>
<sequence>MVVVLYFLLGFGYLGLLTWGILLARKDRFFNLTNVLLLVIIGLVYDNFIIALGRFIGEGNKLENLSYARFWLHALFTPTLILFAWSFCNGIGLLWAKKVFWRILSCLLTIGVILYELLTSVKGLELEPKWKNGVLTYERAVGSDSLIMVTVVTLVIAIVGFILIKNFHFPWLFIGTMIMILGGLLTIWLKSFPIMNVLEFLFMISLLMTKQFQVKYIKENTR</sequence>
<evidence type="ECO:0000313" key="3">
    <source>
        <dbReference type="Proteomes" id="UP001431131"/>
    </source>
</evidence>